<evidence type="ECO:0000313" key="5">
    <source>
        <dbReference type="Proteomes" id="UP000053599"/>
    </source>
</evidence>
<feature type="region of interest" description="Disordered" evidence="3">
    <location>
        <begin position="704"/>
        <end position="734"/>
    </location>
</feature>
<feature type="region of interest" description="Disordered" evidence="3">
    <location>
        <begin position="815"/>
        <end position="850"/>
    </location>
</feature>
<dbReference type="STRING" id="1016849.A0A0D1XDI4"/>
<dbReference type="Proteomes" id="UP000053599">
    <property type="component" value="Unassembled WGS sequence"/>
</dbReference>
<reference evidence="4 5" key="1">
    <citation type="submission" date="2015-01" db="EMBL/GenBank/DDBJ databases">
        <title>The Genome Sequence of Exophiala sideris CBS121828.</title>
        <authorList>
            <consortium name="The Broad Institute Genomics Platform"/>
            <person name="Cuomo C."/>
            <person name="de Hoog S."/>
            <person name="Gorbushina A."/>
            <person name="Stielow B."/>
            <person name="Teixiera M."/>
            <person name="Abouelleil A."/>
            <person name="Chapman S.B."/>
            <person name="Priest M."/>
            <person name="Young S.K."/>
            <person name="Wortman J."/>
            <person name="Nusbaum C."/>
            <person name="Birren B."/>
        </authorList>
    </citation>
    <scope>NUCLEOTIDE SEQUENCE [LARGE SCALE GENOMIC DNA]</scope>
    <source>
        <strain evidence="4 5">CBS 121828</strain>
    </source>
</reference>
<dbReference type="InterPro" id="IPR002885">
    <property type="entry name" value="PPR_rpt"/>
</dbReference>
<dbReference type="Pfam" id="PF13041">
    <property type="entry name" value="PPR_2"/>
    <property type="match status" value="1"/>
</dbReference>
<dbReference type="NCBIfam" id="TIGR00756">
    <property type="entry name" value="PPR"/>
    <property type="match status" value="1"/>
</dbReference>
<dbReference type="InterPro" id="IPR051222">
    <property type="entry name" value="PPR/CCM1_RNA-binding"/>
</dbReference>
<organism evidence="4 5">
    <name type="scientific">Exophiala sideris</name>
    <dbReference type="NCBI Taxonomy" id="1016849"/>
    <lineage>
        <taxon>Eukaryota</taxon>
        <taxon>Fungi</taxon>
        <taxon>Dikarya</taxon>
        <taxon>Ascomycota</taxon>
        <taxon>Pezizomycotina</taxon>
        <taxon>Eurotiomycetes</taxon>
        <taxon>Chaetothyriomycetidae</taxon>
        <taxon>Chaetothyriales</taxon>
        <taxon>Herpotrichiellaceae</taxon>
        <taxon>Exophiala</taxon>
    </lineage>
</organism>
<accession>A0A0D1XDI4</accession>
<dbReference type="HOGENOM" id="CLU_014304_1_0_1"/>
<feature type="compositionally biased region" description="Polar residues" evidence="3">
    <location>
        <begin position="704"/>
        <end position="715"/>
    </location>
</feature>
<dbReference type="PANTHER" id="PTHR47942">
    <property type="entry name" value="TETRATRICOPEPTIDE REPEAT (TPR)-LIKE SUPERFAMILY PROTEIN-RELATED"/>
    <property type="match status" value="1"/>
</dbReference>
<evidence type="ECO:0000313" key="4">
    <source>
        <dbReference type="EMBL" id="KIV85961.1"/>
    </source>
</evidence>
<dbReference type="PANTHER" id="PTHR47942:SF105">
    <property type="entry name" value="ATPASE EXPRESSION PROTEIN 3"/>
    <property type="match status" value="1"/>
</dbReference>
<proteinExistence type="predicted"/>
<keyword evidence="1" id="KW-0677">Repeat</keyword>
<dbReference type="AlphaFoldDB" id="A0A0D1XDI4"/>
<sequence length="875" mass="99117">MFTCDACLLRAFRSLAIDARRSRSPVLASPSATVFRRNHATLHGIAKGHHRRLLWKALAKKKQIRPPTMKYSEAMTKADQKDIEARENNRLLLMNDAGKKALDKASKLEMQFLTDPLKLAQSVADKLRASQFDAAYNLVLTSEKGINGARIDNTVSWNHLIDWLMSQGFPTRAWKIFNEMKKRGHKPDAHTYTIMLRGYRENVKKPESVEQAVAVYNSIKAANSAVTPTIIHTNAILSVCARAHDLETMWSIAGHLPERGVGAPDHKTFTTILQAINGEARSRAVELSSQEENYDPQPIFEGAVSDGRRLWADIHRRWKRGLLQMDEALVCAMGRLLLLSAEARSHEDVLNLVQQCMNIPRLTKAGKEAHTDTDEDLINPGNAPEESPEDYDPSRIDVPAQLELSTKVHTVDGSVYAKPGQNTLSMLLETTKSSRQLAAGKHYWQLLTSLEGPYQVVPDSENITNYLRLLRASRASQAVLDLLLQPRPEHIQRKIMTRGTFIIAMSTCVRDKKNPNVFGTASRIFDLMQENEGGVSSTNREGRQLKFSPKVLIKYLELAIDTTKGLDGEPLKKTRDGDLDFERDMEKNHTFRALDKLRPEVLQVKQLLKLHVTELEHQAEVKARTRTVQKLLDKRKITPYVVDESMEDLVGFLRAVIGAYDKILRVNQILEDDGMGPLDKVILTECWTQKRNLTTFLSKVENVVNQPQSRQTPMEENNERPDRQSEDEPGDNLDLTTLSQRSKILNEIDKVREEKGKAVEERGLSRIQKRELAKEERIRAQFPVSVLRTKRVTGAGDHKRLRFAPVEEITKDAFPARRPSPRKPLGKPGQKTSQFEPMYKQSRSDRDYEGWGGEFETLAREQGRGRQAGIVELGQ</sequence>
<name>A0A0D1XDI4_9EURO</name>
<gene>
    <name evidence="4" type="ORF">PV11_01609</name>
</gene>
<evidence type="ECO:0008006" key="6">
    <source>
        <dbReference type="Google" id="ProtNLM"/>
    </source>
</evidence>
<evidence type="ECO:0000256" key="2">
    <source>
        <dbReference type="PROSITE-ProRule" id="PRU00708"/>
    </source>
</evidence>
<dbReference type="Gene3D" id="1.25.40.10">
    <property type="entry name" value="Tetratricopeptide repeat domain"/>
    <property type="match status" value="1"/>
</dbReference>
<feature type="repeat" description="PPR" evidence="2">
    <location>
        <begin position="153"/>
        <end position="187"/>
    </location>
</feature>
<feature type="compositionally biased region" description="Basic and acidic residues" evidence="3">
    <location>
        <begin position="717"/>
        <end position="726"/>
    </location>
</feature>
<dbReference type="PROSITE" id="PS51375">
    <property type="entry name" value="PPR"/>
    <property type="match status" value="1"/>
</dbReference>
<dbReference type="OrthoDB" id="185373at2759"/>
<protein>
    <recommendedName>
        <fullName evidence="6">Pentatricopeptide repeat protein</fullName>
    </recommendedName>
</protein>
<evidence type="ECO:0000256" key="1">
    <source>
        <dbReference type="ARBA" id="ARBA00022737"/>
    </source>
</evidence>
<dbReference type="InterPro" id="IPR011990">
    <property type="entry name" value="TPR-like_helical_dom_sf"/>
</dbReference>
<evidence type="ECO:0000256" key="3">
    <source>
        <dbReference type="SAM" id="MobiDB-lite"/>
    </source>
</evidence>
<dbReference type="EMBL" id="KN846951">
    <property type="protein sequence ID" value="KIV85961.1"/>
    <property type="molecule type" value="Genomic_DNA"/>
</dbReference>
<feature type="region of interest" description="Disordered" evidence="3">
    <location>
        <begin position="365"/>
        <end position="395"/>
    </location>
</feature>